<evidence type="ECO:0000256" key="1">
    <source>
        <dbReference type="ARBA" id="ARBA00023015"/>
    </source>
</evidence>
<feature type="DNA-binding region" description="H-T-H motif" evidence="4">
    <location>
        <begin position="51"/>
        <end position="70"/>
    </location>
</feature>
<dbReference type="Pfam" id="PF00440">
    <property type="entry name" value="TetR_N"/>
    <property type="match status" value="1"/>
</dbReference>
<evidence type="ECO:0000259" key="5">
    <source>
        <dbReference type="PROSITE" id="PS50977"/>
    </source>
</evidence>
<dbReference type="GO" id="GO:0003700">
    <property type="term" value="F:DNA-binding transcription factor activity"/>
    <property type="evidence" value="ECO:0007669"/>
    <property type="project" value="TreeGrafter"/>
</dbReference>
<dbReference type="Gene3D" id="1.10.10.60">
    <property type="entry name" value="Homeodomain-like"/>
    <property type="match status" value="1"/>
</dbReference>
<dbReference type="AlphaFoldDB" id="A0A1C6TU47"/>
<dbReference type="InterPro" id="IPR009057">
    <property type="entry name" value="Homeodomain-like_sf"/>
</dbReference>
<feature type="domain" description="HTH tetR-type" evidence="5">
    <location>
        <begin position="28"/>
        <end position="88"/>
    </location>
</feature>
<dbReference type="InterPro" id="IPR001647">
    <property type="entry name" value="HTH_TetR"/>
</dbReference>
<evidence type="ECO:0000313" key="6">
    <source>
        <dbReference type="EMBL" id="SCL45326.1"/>
    </source>
</evidence>
<protein>
    <submittedName>
        <fullName evidence="6">Transcriptional regulator, TetR family</fullName>
    </submittedName>
</protein>
<dbReference type="OrthoDB" id="2570341at2"/>
<sequence length="281" mass="31096">MASGKAGDPNVAIELLWRDEEPPPPRPGLTLDRIVRAAVAVADAEGLEGLSMRKVGERLGFTSMSLYRHVPSRDQLIDLMRDAVLGQLADAALPAGGWRERLAALAREGWQVRRRHPWLAEVRGTRHVPGPNGVAHYEHLLSAVADTGLAPAEVVAVVGVVGRFVDAEAARLVDAARTERHSGVSDQDWWGAHDALYARLDRYPTLSSLWEAGGFDEPEDAFEFGLRTVLDGVEALVQRRRDEIRHETCRSCGSPMERAPAGRPRTYCSQACRQRAYRQRR</sequence>
<keyword evidence="1" id="KW-0805">Transcription regulation</keyword>
<evidence type="ECO:0000256" key="3">
    <source>
        <dbReference type="ARBA" id="ARBA00023163"/>
    </source>
</evidence>
<evidence type="ECO:0000256" key="4">
    <source>
        <dbReference type="PROSITE-ProRule" id="PRU00335"/>
    </source>
</evidence>
<dbReference type="GO" id="GO:0000976">
    <property type="term" value="F:transcription cis-regulatory region binding"/>
    <property type="evidence" value="ECO:0007669"/>
    <property type="project" value="TreeGrafter"/>
</dbReference>
<dbReference type="InterPro" id="IPR050109">
    <property type="entry name" value="HTH-type_TetR-like_transc_reg"/>
</dbReference>
<keyword evidence="2 4" id="KW-0238">DNA-binding</keyword>
<gene>
    <name evidence="6" type="ORF">GA0070606_0705</name>
</gene>
<dbReference type="Gene3D" id="1.10.357.10">
    <property type="entry name" value="Tetracycline Repressor, domain 2"/>
    <property type="match status" value="1"/>
</dbReference>
<dbReference type="InterPro" id="IPR036271">
    <property type="entry name" value="Tet_transcr_reg_TetR-rel_C_sf"/>
</dbReference>
<accession>A0A1C6TU47</accession>
<dbReference type="EMBL" id="FMHZ01000002">
    <property type="protein sequence ID" value="SCL45326.1"/>
    <property type="molecule type" value="Genomic_DNA"/>
</dbReference>
<dbReference type="RefSeq" id="WP_091095029.1">
    <property type="nucleotide sequence ID" value="NZ_FMHZ01000002.1"/>
</dbReference>
<dbReference type="PROSITE" id="PS50977">
    <property type="entry name" value="HTH_TETR_2"/>
    <property type="match status" value="1"/>
</dbReference>
<dbReference type="Pfam" id="PF02909">
    <property type="entry name" value="TetR_C_1"/>
    <property type="match status" value="1"/>
</dbReference>
<evidence type="ECO:0000256" key="2">
    <source>
        <dbReference type="ARBA" id="ARBA00023125"/>
    </source>
</evidence>
<evidence type="ECO:0000313" key="7">
    <source>
        <dbReference type="Proteomes" id="UP000199001"/>
    </source>
</evidence>
<organism evidence="6 7">
    <name type="scientific">Micromonospora citrea</name>
    <dbReference type="NCBI Taxonomy" id="47855"/>
    <lineage>
        <taxon>Bacteria</taxon>
        <taxon>Bacillati</taxon>
        <taxon>Actinomycetota</taxon>
        <taxon>Actinomycetes</taxon>
        <taxon>Micromonosporales</taxon>
        <taxon>Micromonosporaceae</taxon>
        <taxon>Micromonospora</taxon>
    </lineage>
</organism>
<dbReference type="PANTHER" id="PTHR30055:SF151">
    <property type="entry name" value="TRANSCRIPTIONAL REGULATORY PROTEIN"/>
    <property type="match status" value="1"/>
</dbReference>
<reference evidence="7" key="1">
    <citation type="submission" date="2016-06" db="EMBL/GenBank/DDBJ databases">
        <authorList>
            <person name="Varghese N."/>
            <person name="Submissions Spin"/>
        </authorList>
    </citation>
    <scope>NUCLEOTIDE SEQUENCE [LARGE SCALE GENOMIC DNA]</scope>
    <source>
        <strain evidence="7">DSM 43903</strain>
    </source>
</reference>
<dbReference type="PANTHER" id="PTHR30055">
    <property type="entry name" value="HTH-TYPE TRANSCRIPTIONAL REGULATOR RUTR"/>
    <property type="match status" value="1"/>
</dbReference>
<dbReference type="SUPFAM" id="SSF48498">
    <property type="entry name" value="Tetracyclin repressor-like, C-terminal domain"/>
    <property type="match status" value="1"/>
</dbReference>
<dbReference type="SUPFAM" id="SSF46689">
    <property type="entry name" value="Homeodomain-like"/>
    <property type="match status" value="1"/>
</dbReference>
<dbReference type="GO" id="GO:0045892">
    <property type="term" value="P:negative regulation of DNA-templated transcription"/>
    <property type="evidence" value="ECO:0007669"/>
    <property type="project" value="InterPro"/>
</dbReference>
<keyword evidence="7" id="KW-1185">Reference proteome</keyword>
<dbReference type="Proteomes" id="UP000199001">
    <property type="component" value="Unassembled WGS sequence"/>
</dbReference>
<proteinExistence type="predicted"/>
<dbReference type="STRING" id="47855.GA0070606_0705"/>
<name>A0A1C6TU47_9ACTN</name>
<keyword evidence="3" id="KW-0804">Transcription</keyword>
<dbReference type="InterPro" id="IPR004111">
    <property type="entry name" value="Repressor_TetR_C"/>
</dbReference>